<evidence type="ECO:0000256" key="2">
    <source>
        <dbReference type="SAM" id="SignalP"/>
    </source>
</evidence>
<dbReference type="InterPro" id="IPR008265">
    <property type="entry name" value="Lipase_GDSL_AS"/>
</dbReference>
<feature type="chain" id="PRO_5001640447" evidence="2">
    <location>
        <begin position="26"/>
        <end position="357"/>
    </location>
</feature>
<dbReference type="InterPro" id="IPR035669">
    <property type="entry name" value="SGNH_plant_lipase-like"/>
</dbReference>
<dbReference type="GO" id="GO:0006629">
    <property type="term" value="P:lipid metabolic process"/>
    <property type="evidence" value="ECO:0007669"/>
    <property type="project" value="InterPro"/>
</dbReference>
<dbReference type="PANTHER" id="PTHR45642">
    <property type="entry name" value="GDSL ESTERASE/LIPASE EXL3"/>
    <property type="match status" value="1"/>
</dbReference>
<accession>A0A067LEI0</accession>
<evidence type="ECO:0000313" key="4">
    <source>
        <dbReference type="Proteomes" id="UP000027138"/>
    </source>
</evidence>
<dbReference type="GO" id="GO:0016298">
    <property type="term" value="F:lipase activity"/>
    <property type="evidence" value="ECO:0007669"/>
    <property type="project" value="InterPro"/>
</dbReference>
<dbReference type="PROSITE" id="PS01098">
    <property type="entry name" value="LIPASE_GDSL_SER"/>
    <property type="match status" value="1"/>
</dbReference>
<keyword evidence="4" id="KW-1185">Reference proteome</keyword>
<dbReference type="Pfam" id="PF00657">
    <property type="entry name" value="Lipase_GDSL"/>
    <property type="match status" value="1"/>
</dbReference>
<dbReference type="PANTHER" id="PTHR45642:SF120">
    <property type="entry name" value="GDSL-LIKE LIPASE_ACYLHYDROLASE"/>
    <property type="match status" value="1"/>
</dbReference>
<evidence type="ECO:0000256" key="1">
    <source>
        <dbReference type="ARBA" id="ARBA00008668"/>
    </source>
</evidence>
<protein>
    <submittedName>
        <fullName evidence="3">Uncharacterized protein</fullName>
    </submittedName>
</protein>
<dbReference type="Gene3D" id="3.40.50.1110">
    <property type="entry name" value="SGNH hydrolase"/>
    <property type="match status" value="1"/>
</dbReference>
<dbReference type="InterPro" id="IPR001087">
    <property type="entry name" value="GDSL"/>
</dbReference>
<evidence type="ECO:0000313" key="3">
    <source>
        <dbReference type="EMBL" id="KDP45643.1"/>
    </source>
</evidence>
<dbReference type="OrthoDB" id="1600564at2759"/>
<dbReference type="SUPFAM" id="SSF52266">
    <property type="entry name" value="SGNH hydrolase"/>
    <property type="match status" value="1"/>
</dbReference>
<organism evidence="3 4">
    <name type="scientific">Jatropha curcas</name>
    <name type="common">Barbados nut</name>
    <dbReference type="NCBI Taxonomy" id="180498"/>
    <lineage>
        <taxon>Eukaryota</taxon>
        <taxon>Viridiplantae</taxon>
        <taxon>Streptophyta</taxon>
        <taxon>Embryophyta</taxon>
        <taxon>Tracheophyta</taxon>
        <taxon>Spermatophyta</taxon>
        <taxon>Magnoliopsida</taxon>
        <taxon>eudicotyledons</taxon>
        <taxon>Gunneridae</taxon>
        <taxon>Pentapetalae</taxon>
        <taxon>rosids</taxon>
        <taxon>fabids</taxon>
        <taxon>Malpighiales</taxon>
        <taxon>Euphorbiaceae</taxon>
        <taxon>Crotonoideae</taxon>
        <taxon>Jatropheae</taxon>
        <taxon>Jatropha</taxon>
    </lineage>
</organism>
<dbReference type="AlphaFoldDB" id="A0A067LEI0"/>
<dbReference type="InterPro" id="IPR050592">
    <property type="entry name" value="GDSL_lipolytic_enzyme"/>
</dbReference>
<name>A0A067LEI0_JATCU</name>
<dbReference type="InterPro" id="IPR036514">
    <property type="entry name" value="SGNH_hydro_sf"/>
</dbReference>
<dbReference type="EMBL" id="KK914227">
    <property type="protein sequence ID" value="KDP45643.1"/>
    <property type="molecule type" value="Genomic_DNA"/>
</dbReference>
<reference evidence="3 4" key="1">
    <citation type="journal article" date="2014" name="PLoS ONE">
        <title>Global Analysis of Gene Expression Profiles in Physic Nut (Jatropha curcas L.) Seedlings Exposed to Salt Stress.</title>
        <authorList>
            <person name="Zhang L."/>
            <person name="Zhang C."/>
            <person name="Wu P."/>
            <person name="Chen Y."/>
            <person name="Li M."/>
            <person name="Jiang H."/>
            <person name="Wu G."/>
        </authorList>
    </citation>
    <scope>NUCLEOTIDE SEQUENCE [LARGE SCALE GENOMIC DNA]</scope>
    <source>
        <strain evidence="4">cv. GZQX0401</strain>
        <tissue evidence="3">Young leaves</tissue>
    </source>
</reference>
<keyword evidence="2" id="KW-0732">Signal</keyword>
<dbReference type="Proteomes" id="UP000027138">
    <property type="component" value="Unassembled WGS sequence"/>
</dbReference>
<gene>
    <name evidence="3" type="ORF">JCGZ_17250</name>
</gene>
<comment type="similarity">
    <text evidence="1">Belongs to the 'GDSL' lipolytic enzyme family.</text>
</comment>
<sequence>MAEIKFIILWTIFCFLDCCNGSCEATNSSSLPKFSALLFFGDSLLDTGNNNYIKTVLNANYAPYGQDYPGNVPTGRFSNGKLIPDMLGSILASKEAVPPYLDPKVSDSDIVSGVNFASAGSGYDDSTALLTNVIPFSRQIELFKEYIERLKGIIGEVKAKEIINGSLVFISSGTNDLILNYYDIPTRRLEFTVSDYQDFLLDRLQKFVKEFYDLGCRSIVVCGIVPIGSLPLQMVIGRLVSPFSFEDQNRDIQLYNQKLTNLLPQLQATLPGTKFVYYDIYETALDLVNHPEKYGFTETKKACCGNRPGNLLILCDPLTPPCEDASKFLFWDTIHPTLTGYQFLFKDIVENVLPQFL</sequence>
<feature type="signal peptide" evidence="2">
    <location>
        <begin position="1"/>
        <end position="25"/>
    </location>
</feature>
<proteinExistence type="inferred from homology"/>
<dbReference type="CDD" id="cd01837">
    <property type="entry name" value="SGNH_plant_lipase_like"/>
    <property type="match status" value="1"/>
</dbReference>